<sequence>MLLLRLTFRHLLTLTTLLPEKFIRVDTGVVAICPRKLNRVAAYGVDARYLGARIDRGIRHQQQIIPLVHFTTQVPASRTRAYFAKIRQRIQAFDSVIPENREISGFGMINRKMDWGGR</sequence>
<gene>
    <name evidence="1" type="ORF">METZ01_LOCUS381930</name>
</gene>
<dbReference type="AlphaFoldDB" id="A0A382U439"/>
<proteinExistence type="predicted"/>
<accession>A0A382U439</accession>
<dbReference type="EMBL" id="UINC01141378">
    <property type="protein sequence ID" value="SVD29076.1"/>
    <property type="molecule type" value="Genomic_DNA"/>
</dbReference>
<organism evidence="1">
    <name type="scientific">marine metagenome</name>
    <dbReference type="NCBI Taxonomy" id="408172"/>
    <lineage>
        <taxon>unclassified sequences</taxon>
        <taxon>metagenomes</taxon>
        <taxon>ecological metagenomes</taxon>
    </lineage>
</organism>
<evidence type="ECO:0000313" key="1">
    <source>
        <dbReference type="EMBL" id="SVD29076.1"/>
    </source>
</evidence>
<reference evidence="1" key="1">
    <citation type="submission" date="2018-05" db="EMBL/GenBank/DDBJ databases">
        <authorList>
            <person name="Lanie J.A."/>
            <person name="Ng W.-L."/>
            <person name="Kazmierczak K.M."/>
            <person name="Andrzejewski T.M."/>
            <person name="Davidsen T.M."/>
            <person name="Wayne K.J."/>
            <person name="Tettelin H."/>
            <person name="Glass J.I."/>
            <person name="Rusch D."/>
            <person name="Podicherti R."/>
            <person name="Tsui H.-C.T."/>
            <person name="Winkler M.E."/>
        </authorList>
    </citation>
    <scope>NUCLEOTIDE SEQUENCE</scope>
</reference>
<protein>
    <submittedName>
        <fullName evidence="1">Uncharacterized protein</fullName>
    </submittedName>
</protein>
<name>A0A382U439_9ZZZZ</name>